<dbReference type="PROSITE" id="PS00198">
    <property type="entry name" value="4FE4S_FER_1"/>
    <property type="match status" value="1"/>
</dbReference>
<evidence type="ECO:0000256" key="6">
    <source>
        <dbReference type="ARBA" id="ARBA00023002"/>
    </source>
</evidence>
<feature type="binding site" evidence="9">
    <location>
        <position position="185"/>
    </location>
    <ligand>
        <name>[4Fe-4S] cluster</name>
        <dbReference type="ChEBI" id="CHEBI:49883"/>
        <label>1</label>
    </ligand>
</feature>
<keyword evidence="9" id="KW-0846">Cobalamin</keyword>
<keyword evidence="4 9" id="KW-0479">Metal-binding</keyword>
<dbReference type="SUPFAM" id="SSF46548">
    <property type="entry name" value="alpha-helical ferredoxin"/>
    <property type="match status" value="1"/>
</dbReference>
<feature type="binding site" evidence="9">
    <location>
        <position position="152"/>
    </location>
    <ligand>
        <name>cob(II)alamin</name>
        <dbReference type="ChEBI" id="CHEBI:16304"/>
    </ligand>
</feature>
<dbReference type="InterPro" id="IPR017900">
    <property type="entry name" value="4Fe4S_Fe_S_CS"/>
</dbReference>
<comment type="cofactor">
    <cofactor evidence="9">
        <name>cob(II)alamin</name>
        <dbReference type="ChEBI" id="CHEBI:16304"/>
    </cofactor>
</comment>
<feature type="binding site" evidence="9">
    <location>
        <position position="131"/>
    </location>
    <ligand>
        <name>cob(II)alamin</name>
        <dbReference type="ChEBI" id="CHEBI:16304"/>
    </ligand>
</feature>
<feature type="binding site" evidence="9">
    <location>
        <position position="195"/>
    </location>
    <ligand>
        <name>[4Fe-4S] cluster</name>
        <dbReference type="ChEBI" id="CHEBI:49883"/>
        <label>2</label>
    </ligand>
</feature>
<feature type="binding site" evidence="9">
    <location>
        <position position="238"/>
    </location>
    <ligand>
        <name>[4Fe-4S] cluster</name>
        <dbReference type="ChEBI" id="CHEBI:49883"/>
        <label>2</label>
    </ligand>
</feature>
<keyword evidence="5 9" id="KW-0671">Queuosine biosynthesis</keyword>
<proteinExistence type="inferred from homology"/>
<feature type="binding site" evidence="9">
    <location>
        <position position="220"/>
    </location>
    <ligand>
        <name>tRNA</name>
        <dbReference type="ChEBI" id="CHEBI:17843"/>
    </ligand>
</feature>
<dbReference type="Pfam" id="PF13484">
    <property type="entry name" value="Fer4_16"/>
    <property type="match status" value="1"/>
</dbReference>
<evidence type="ECO:0000313" key="12">
    <source>
        <dbReference type="Proteomes" id="UP001595814"/>
    </source>
</evidence>
<feature type="binding site" evidence="9">
    <location>
        <position position="241"/>
    </location>
    <ligand>
        <name>[4Fe-4S] cluster</name>
        <dbReference type="ChEBI" id="CHEBI:49883"/>
        <label>2</label>
    </ligand>
</feature>
<dbReference type="InterPro" id="IPR013542">
    <property type="entry name" value="QueG_DUF1730"/>
</dbReference>
<feature type="domain" description="4Fe-4S ferredoxin-type" evidence="10">
    <location>
        <begin position="173"/>
        <end position="205"/>
    </location>
</feature>
<protein>
    <recommendedName>
        <fullName evidence="9">Epoxyqueuosine reductase</fullName>
        <ecNumber evidence="9">1.17.99.6</ecNumber>
    </recommendedName>
    <alternativeName>
        <fullName evidence="9">Queuosine biosynthesis protein QueG</fullName>
    </alternativeName>
</protein>
<comment type="caution">
    <text evidence="9">Lacks conserved residue(s) required for the propagation of feature annotation.</text>
</comment>
<dbReference type="PROSITE" id="PS51379">
    <property type="entry name" value="4FE4S_FER_2"/>
    <property type="match status" value="1"/>
</dbReference>
<dbReference type="NCBIfam" id="TIGR00276">
    <property type="entry name" value="tRNA epoxyqueuosine(34) reductase QueG"/>
    <property type="match status" value="1"/>
</dbReference>
<comment type="pathway">
    <text evidence="9">tRNA modification; tRNA-queuosine biosynthesis.</text>
</comment>
<keyword evidence="2 9" id="KW-0963">Cytoplasm</keyword>
<feature type="binding site" evidence="9">
    <location>
        <position position="211"/>
    </location>
    <ligand>
        <name>[4Fe-4S] cluster</name>
        <dbReference type="ChEBI" id="CHEBI:49883"/>
        <label>2</label>
    </ligand>
</feature>
<dbReference type="Proteomes" id="UP001595814">
    <property type="component" value="Unassembled WGS sequence"/>
</dbReference>
<comment type="function">
    <text evidence="9">Catalyzes the conversion of epoxyqueuosine (oQ) to queuosine (Q), which is a hypermodified base found in the wobble positions of tRNA(Asp), tRNA(Asn), tRNA(His) and tRNA(Tyr).</text>
</comment>
<comment type="catalytic activity">
    <reaction evidence="9">
        <text>epoxyqueuosine(34) in tRNA + AH2 = queuosine(34) in tRNA + A + H2O</text>
        <dbReference type="Rhea" id="RHEA:32159"/>
        <dbReference type="Rhea" id="RHEA-COMP:18571"/>
        <dbReference type="Rhea" id="RHEA-COMP:18582"/>
        <dbReference type="ChEBI" id="CHEBI:13193"/>
        <dbReference type="ChEBI" id="CHEBI:15377"/>
        <dbReference type="ChEBI" id="CHEBI:17499"/>
        <dbReference type="ChEBI" id="CHEBI:194431"/>
        <dbReference type="ChEBI" id="CHEBI:194443"/>
        <dbReference type="EC" id="1.17.99.6"/>
    </reaction>
</comment>
<dbReference type="EMBL" id="JBHSAW010000023">
    <property type="protein sequence ID" value="MFC4097627.1"/>
    <property type="molecule type" value="Genomic_DNA"/>
</dbReference>
<dbReference type="Pfam" id="PF08331">
    <property type="entry name" value="QueG_DUF1730"/>
    <property type="match status" value="1"/>
</dbReference>
<evidence type="ECO:0000256" key="7">
    <source>
        <dbReference type="ARBA" id="ARBA00023004"/>
    </source>
</evidence>
<dbReference type="HAMAP" id="MF_00916">
    <property type="entry name" value="QueG"/>
    <property type="match status" value="1"/>
</dbReference>
<feature type="binding site" evidence="9">
    <location>
        <position position="213"/>
    </location>
    <ligand>
        <name>cob(II)alamin</name>
        <dbReference type="ChEBI" id="CHEBI:16304"/>
    </ligand>
</feature>
<feature type="active site" description="Proton donor" evidence="9">
    <location>
        <position position="131"/>
    </location>
</feature>
<comment type="subcellular location">
    <subcellularLocation>
        <location evidence="9">Cytoplasm</location>
    </subcellularLocation>
</comment>
<evidence type="ECO:0000256" key="3">
    <source>
        <dbReference type="ARBA" id="ARBA00022694"/>
    </source>
</evidence>
<keyword evidence="1 9" id="KW-0004">4Fe-4S</keyword>
<feature type="binding site" evidence="9">
    <location>
        <begin position="238"/>
        <end position="239"/>
    </location>
    <ligand>
        <name>cob(II)alamin</name>
        <dbReference type="ChEBI" id="CHEBI:16304"/>
    </ligand>
</feature>
<keyword evidence="6 9" id="KW-0560">Oxidoreductase</keyword>
<feature type="binding site" evidence="9">
    <location>
        <position position="191"/>
    </location>
    <ligand>
        <name>[4Fe-4S] cluster</name>
        <dbReference type="ChEBI" id="CHEBI:49883"/>
        <label>1</label>
    </ligand>
</feature>
<dbReference type="EC" id="1.17.99.6" evidence="9"/>
<evidence type="ECO:0000256" key="5">
    <source>
        <dbReference type="ARBA" id="ARBA00022785"/>
    </source>
</evidence>
<gene>
    <name evidence="9 11" type="primary">queG</name>
    <name evidence="11" type="ORF">ACFOUT_17205</name>
</gene>
<feature type="binding site" evidence="9">
    <location>
        <position position="155"/>
    </location>
    <ligand>
        <name>cob(II)alamin</name>
        <dbReference type="ChEBI" id="CHEBI:16304"/>
    </ligand>
</feature>
<comment type="similarity">
    <text evidence="9">Belongs to the QueG family.</text>
</comment>
<evidence type="ECO:0000256" key="1">
    <source>
        <dbReference type="ARBA" id="ARBA00022485"/>
    </source>
</evidence>
<comment type="cofactor">
    <cofactor evidence="9">
        <name>[4Fe-4S] cluster</name>
        <dbReference type="ChEBI" id="CHEBI:49883"/>
    </cofactor>
    <text evidence="9">Binds 2 [4Fe-4S] clusters per monomer.</text>
</comment>
<evidence type="ECO:0000259" key="10">
    <source>
        <dbReference type="PROSITE" id="PS51379"/>
    </source>
</evidence>
<dbReference type="InterPro" id="IPR004453">
    <property type="entry name" value="QueG"/>
</dbReference>
<feature type="binding site" evidence="9">
    <location>
        <position position="60"/>
    </location>
    <ligand>
        <name>cob(II)alamin</name>
        <dbReference type="ChEBI" id="CHEBI:16304"/>
    </ligand>
</feature>
<dbReference type="RefSeq" id="WP_192463111.1">
    <property type="nucleotide sequence ID" value="NZ_JACYFJ010000006.1"/>
</dbReference>
<feature type="binding site" evidence="9">
    <location>
        <position position="188"/>
    </location>
    <ligand>
        <name>[4Fe-4S] cluster</name>
        <dbReference type="ChEBI" id="CHEBI:49883"/>
        <label>1</label>
    </ligand>
</feature>
<dbReference type="Gene3D" id="3.30.70.20">
    <property type="match status" value="1"/>
</dbReference>
<evidence type="ECO:0000256" key="4">
    <source>
        <dbReference type="ARBA" id="ARBA00022723"/>
    </source>
</evidence>
<evidence type="ECO:0000256" key="9">
    <source>
        <dbReference type="HAMAP-Rule" id="MF_00916"/>
    </source>
</evidence>
<keyword evidence="7 9" id="KW-0408">Iron</keyword>
<evidence type="ECO:0000313" key="11">
    <source>
        <dbReference type="EMBL" id="MFC4097627.1"/>
    </source>
</evidence>
<dbReference type="PANTHER" id="PTHR30002">
    <property type="entry name" value="EPOXYQUEUOSINE REDUCTASE"/>
    <property type="match status" value="1"/>
</dbReference>
<accession>A0ABV8JXD7</accession>
<feature type="binding site" evidence="9">
    <location>
        <position position="166"/>
    </location>
    <ligand>
        <name>cob(II)alamin</name>
        <dbReference type="ChEBI" id="CHEBI:16304"/>
    </ligand>
</feature>
<organism evidence="11 12">
    <name type="scientific">Euzebyella saccharophila</name>
    <dbReference type="NCBI Taxonomy" id="679664"/>
    <lineage>
        <taxon>Bacteria</taxon>
        <taxon>Pseudomonadati</taxon>
        <taxon>Bacteroidota</taxon>
        <taxon>Flavobacteriia</taxon>
        <taxon>Flavobacteriales</taxon>
        <taxon>Flavobacteriaceae</taxon>
        <taxon>Euzebyella</taxon>
    </lineage>
</organism>
<evidence type="ECO:0000256" key="8">
    <source>
        <dbReference type="ARBA" id="ARBA00023014"/>
    </source>
</evidence>
<evidence type="ECO:0000256" key="2">
    <source>
        <dbReference type="ARBA" id="ARBA00022490"/>
    </source>
</evidence>
<name>A0ABV8JXD7_9FLAO</name>
<sequence>MNSQSTYTDIIKKEAQRLGFLSCGISKAEFLEEEAPRLEKWLNKQMHGEMGYMANHFDKRLDPRLLVDGAKSVISLLLNYYPKEQQRSGTYKISKYAYGQDYHHIIKGKLRQLQEFIAKEIGEVSGRAFVDSAPVLDKAWAAKSGLGWIGKNSNLLTQQVGSFYFIAELIVDLELDYDTPVTDHCGTCTACIDACPTSAIVEPYVVDGSKCISYLTIELKNELPTHFKGKLDDWAFGCDVCQDVCPWNRFSKPHQEPLFNPHPNLLEMTKNDWEEITEDVFKKVFRKSAVKRTKFSGLKRNIDFLK</sequence>
<comment type="subunit">
    <text evidence="9">Monomer.</text>
</comment>
<feature type="binding site" evidence="9">
    <location>
        <position position="245"/>
    </location>
    <ligand>
        <name>[4Fe-4S] cluster</name>
        <dbReference type="ChEBI" id="CHEBI:49883"/>
        <label>1</label>
    </ligand>
</feature>
<reference evidence="12" key="1">
    <citation type="journal article" date="2019" name="Int. J. Syst. Evol. Microbiol.">
        <title>The Global Catalogue of Microorganisms (GCM) 10K type strain sequencing project: providing services to taxonomists for standard genome sequencing and annotation.</title>
        <authorList>
            <consortium name="The Broad Institute Genomics Platform"/>
            <consortium name="The Broad Institute Genome Sequencing Center for Infectious Disease"/>
            <person name="Wu L."/>
            <person name="Ma J."/>
        </authorList>
    </citation>
    <scope>NUCLEOTIDE SEQUENCE [LARGE SCALE GENOMIC DNA]</scope>
    <source>
        <strain evidence="12">CECT 7477</strain>
    </source>
</reference>
<dbReference type="PANTHER" id="PTHR30002:SF4">
    <property type="entry name" value="EPOXYQUEUOSINE REDUCTASE"/>
    <property type="match status" value="1"/>
</dbReference>
<keyword evidence="3 9" id="KW-0819">tRNA processing</keyword>
<dbReference type="GO" id="GO:0052693">
    <property type="term" value="F:epoxyqueuosine reductase activity"/>
    <property type="evidence" value="ECO:0007669"/>
    <property type="project" value="UniProtKB-EC"/>
</dbReference>
<keyword evidence="8 9" id="KW-0411">Iron-sulfur</keyword>
<comment type="caution">
    <text evidence="11">The sequence shown here is derived from an EMBL/GenBank/DDBJ whole genome shotgun (WGS) entry which is preliminary data.</text>
</comment>
<keyword evidence="9" id="KW-0170">Cobalt</keyword>
<dbReference type="InterPro" id="IPR017896">
    <property type="entry name" value="4Fe4S_Fe-S-bd"/>
</dbReference>
<keyword evidence="12" id="KW-1185">Reference proteome</keyword>